<evidence type="ECO:0000313" key="3">
    <source>
        <dbReference type="Proteomes" id="UP000095743"/>
    </source>
</evidence>
<evidence type="ECO:0000256" key="1">
    <source>
        <dbReference type="SAM" id="Phobius"/>
    </source>
</evidence>
<dbReference type="KEGG" id="gfe:Gferi_21600"/>
<protein>
    <submittedName>
        <fullName evidence="2">Uncharacterized protein</fullName>
    </submittedName>
</protein>
<proteinExistence type="predicted"/>
<keyword evidence="1" id="KW-0472">Membrane</keyword>
<dbReference type="AlphaFoldDB" id="A0A1D8GLV8"/>
<keyword evidence="3" id="KW-1185">Reference proteome</keyword>
<dbReference type="Proteomes" id="UP000095743">
    <property type="component" value="Chromosome"/>
</dbReference>
<accession>A0A1D8GLV8</accession>
<keyword evidence="1" id="KW-1133">Transmembrane helix</keyword>
<feature type="transmembrane region" description="Helical" evidence="1">
    <location>
        <begin position="12"/>
        <end position="35"/>
    </location>
</feature>
<dbReference type="EMBL" id="CP017269">
    <property type="protein sequence ID" value="AOT71900.1"/>
    <property type="molecule type" value="Genomic_DNA"/>
</dbReference>
<name>A0A1D8GLV8_9FIRM</name>
<reference evidence="2 3" key="1">
    <citation type="submission" date="2016-09" db="EMBL/GenBank/DDBJ databases">
        <title>Genomic analysis reveals versatility of anaerobic energy metabolism of Geosporobacter ferrireducens IRF9 of phylum Firmicutes.</title>
        <authorList>
            <person name="Kim S.-J."/>
        </authorList>
    </citation>
    <scope>NUCLEOTIDE SEQUENCE [LARGE SCALE GENOMIC DNA]</scope>
    <source>
        <strain evidence="2 3">IRF9</strain>
    </source>
</reference>
<evidence type="ECO:0000313" key="2">
    <source>
        <dbReference type="EMBL" id="AOT71900.1"/>
    </source>
</evidence>
<dbReference type="RefSeq" id="WP_069980206.1">
    <property type="nucleotide sequence ID" value="NZ_CP017269.1"/>
</dbReference>
<gene>
    <name evidence="2" type="ORF">Gferi_21600</name>
</gene>
<keyword evidence="1" id="KW-0812">Transmembrane</keyword>
<organism evidence="2 3">
    <name type="scientific">Geosporobacter ferrireducens</name>
    <dbReference type="NCBI Taxonomy" id="1424294"/>
    <lineage>
        <taxon>Bacteria</taxon>
        <taxon>Bacillati</taxon>
        <taxon>Bacillota</taxon>
        <taxon>Clostridia</taxon>
        <taxon>Peptostreptococcales</taxon>
        <taxon>Thermotaleaceae</taxon>
        <taxon>Geosporobacter</taxon>
    </lineage>
</organism>
<sequence>MKKVIILISSQKLKMGVIFCTFLMLFIILGIVLTFKDSNHFTAFTTLPDDHTEGLKDENERLRGALESVLPNVEKPLFENDCGGKSK</sequence>